<evidence type="ECO:0000313" key="2">
    <source>
        <dbReference type="EMBL" id="CAG8840759.1"/>
    </source>
</evidence>
<keyword evidence="3" id="KW-1185">Reference proteome</keyword>
<reference evidence="2 3" key="1">
    <citation type="submission" date="2021-06" db="EMBL/GenBank/DDBJ databases">
        <authorList>
            <person name="Kallberg Y."/>
            <person name="Tangrot J."/>
            <person name="Rosling A."/>
        </authorList>
    </citation>
    <scope>NUCLEOTIDE SEQUENCE [LARGE SCALE GENOMIC DNA]</scope>
    <source>
        <strain evidence="2 3">120-4 pot B 10/14</strain>
    </source>
</reference>
<feature type="non-terminal residue" evidence="2">
    <location>
        <position position="67"/>
    </location>
</feature>
<proteinExistence type="predicted"/>
<comment type="caution">
    <text evidence="2">The sequence shown here is derived from an EMBL/GenBank/DDBJ whole genome shotgun (WGS) entry which is preliminary data.</text>
</comment>
<sequence length="67" mass="7711">HAKEKELIKVQEASIQDLNKDNIVGFMNPHKVTGKGRPKETSYYSESKLQKQAKKKHKYTCGFCKKS</sequence>
<evidence type="ECO:0000313" key="3">
    <source>
        <dbReference type="Proteomes" id="UP000789901"/>
    </source>
</evidence>
<dbReference type="EMBL" id="CAJVQB010063650">
    <property type="protein sequence ID" value="CAG8840759.1"/>
    <property type="molecule type" value="Genomic_DNA"/>
</dbReference>
<organism evidence="2 3">
    <name type="scientific">Gigaspora margarita</name>
    <dbReference type="NCBI Taxonomy" id="4874"/>
    <lineage>
        <taxon>Eukaryota</taxon>
        <taxon>Fungi</taxon>
        <taxon>Fungi incertae sedis</taxon>
        <taxon>Mucoromycota</taxon>
        <taxon>Glomeromycotina</taxon>
        <taxon>Glomeromycetes</taxon>
        <taxon>Diversisporales</taxon>
        <taxon>Gigasporaceae</taxon>
        <taxon>Gigaspora</taxon>
    </lineage>
</organism>
<dbReference type="Proteomes" id="UP000789901">
    <property type="component" value="Unassembled WGS sequence"/>
</dbReference>
<protein>
    <submittedName>
        <fullName evidence="2">44064_t:CDS:1</fullName>
    </submittedName>
</protein>
<feature type="non-terminal residue" evidence="2">
    <location>
        <position position="1"/>
    </location>
</feature>
<accession>A0ABN7WTU9</accession>
<evidence type="ECO:0000256" key="1">
    <source>
        <dbReference type="SAM" id="MobiDB-lite"/>
    </source>
</evidence>
<gene>
    <name evidence="2" type="ORF">GMARGA_LOCUS35064</name>
</gene>
<feature type="region of interest" description="Disordered" evidence="1">
    <location>
        <begin position="26"/>
        <end position="49"/>
    </location>
</feature>
<name>A0ABN7WTU9_GIGMA</name>